<reference evidence="3" key="1">
    <citation type="submission" date="2025-08" db="UniProtKB">
        <authorList>
            <consortium name="RefSeq"/>
        </authorList>
    </citation>
    <scope>IDENTIFICATION</scope>
    <source>
        <strain evidence="3">Wakin</strain>
        <tissue evidence="3">Muscle</tissue>
    </source>
</reference>
<sequence>MFKGVMICQLSNIYYSYLQEDVCFQGYLRHLTSSSCLAPLTTAEQQLHQIKITEDKVAQDERRRVATISGQAKTEISVDSKNPTLQGLAFPLQEEAKHALQQLKLRRINYIQLVSSTYTHTKKCFNAFGEIHKPV</sequence>
<dbReference type="OrthoDB" id="10006997at2759"/>
<keyword evidence="2" id="KW-1185">Reference proteome</keyword>
<dbReference type="KEGG" id="caua:113110604"/>
<dbReference type="GO" id="GO:0030042">
    <property type="term" value="P:actin filament depolymerization"/>
    <property type="evidence" value="ECO:0007669"/>
    <property type="project" value="TreeGrafter"/>
</dbReference>
<dbReference type="GO" id="GO:0010591">
    <property type="term" value="P:regulation of lamellipodium assembly"/>
    <property type="evidence" value="ECO:0007669"/>
    <property type="project" value="TreeGrafter"/>
</dbReference>
<protein>
    <submittedName>
        <fullName evidence="3">Twinfilin-2-like</fullName>
    </submittedName>
</protein>
<proteinExistence type="predicted"/>
<evidence type="ECO:0000256" key="1">
    <source>
        <dbReference type="ARBA" id="ARBA00023203"/>
    </source>
</evidence>
<dbReference type="AlphaFoldDB" id="A0A6P6QBB2"/>
<name>A0A6P6QBB2_CARAU</name>
<evidence type="ECO:0000313" key="3">
    <source>
        <dbReference type="RefSeq" id="XP_026130502.1"/>
    </source>
</evidence>
<dbReference type="InterPro" id="IPR028458">
    <property type="entry name" value="Twinfilin"/>
</dbReference>
<dbReference type="GO" id="GO:0051015">
    <property type="term" value="F:actin filament binding"/>
    <property type="evidence" value="ECO:0007669"/>
    <property type="project" value="TreeGrafter"/>
</dbReference>
<accession>A0A6P6QBB2</accession>
<dbReference type="PANTHER" id="PTHR13759">
    <property type="entry name" value="TWINFILIN"/>
    <property type="match status" value="1"/>
</dbReference>
<evidence type="ECO:0000313" key="2">
    <source>
        <dbReference type="Proteomes" id="UP000515129"/>
    </source>
</evidence>
<dbReference type="GO" id="GO:0030016">
    <property type="term" value="C:myofibril"/>
    <property type="evidence" value="ECO:0007669"/>
    <property type="project" value="TreeGrafter"/>
</dbReference>
<gene>
    <name evidence="3" type="primary">LOC113110604</name>
</gene>
<dbReference type="GO" id="GO:0005884">
    <property type="term" value="C:actin filament"/>
    <property type="evidence" value="ECO:0007669"/>
    <property type="project" value="TreeGrafter"/>
</dbReference>
<dbReference type="GO" id="GO:0051016">
    <property type="term" value="P:barbed-end actin filament capping"/>
    <property type="evidence" value="ECO:0007669"/>
    <property type="project" value="TreeGrafter"/>
</dbReference>
<dbReference type="RefSeq" id="XP_026130502.1">
    <property type="nucleotide sequence ID" value="XM_026274717.1"/>
</dbReference>
<organism evidence="2 3">
    <name type="scientific">Carassius auratus</name>
    <name type="common">Goldfish</name>
    <dbReference type="NCBI Taxonomy" id="7957"/>
    <lineage>
        <taxon>Eukaryota</taxon>
        <taxon>Metazoa</taxon>
        <taxon>Chordata</taxon>
        <taxon>Craniata</taxon>
        <taxon>Vertebrata</taxon>
        <taxon>Euteleostomi</taxon>
        <taxon>Actinopterygii</taxon>
        <taxon>Neopterygii</taxon>
        <taxon>Teleostei</taxon>
        <taxon>Ostariophysi</taxon>
        <taxon>Cypriniformes</taxon>
        <taxon>Cyprinidae</taxon>
        <taxon>Cyprininae</taxon>
        <taxon>Carassius</taxon>
    </lineage>
</organism>
<dbReference type="Proteomes" id="UP000515129">
    <property type="component" value="Chromosome 11"/>
</dbReference>
<keyword evidence="1" id="KW-0009">Actin-binding</keyword>
<dbReference type="GO" id="GO:0003785">
    <property type="term" value="F:actin monomer binding"/>
    <property type="evidence" value="ECO:0007669"/>
    <property type="project" value="TreeGrafter"/>
</dbReference>
<dbReference type="GO" id="GO:0010976">
    <property type="term" value="P:positive regulation of neuron projection development"/>
    <property type="evidence" value="ECO:0007669"/>
    <property type="project" value="TreeGrafter"/>
</dbReference>
<dbReference type="GeneID" id="113110604"/>
<dbReference type="PANTHER" id="PTHR13759:SF9">
    <property type="entry name" value="TWINFILIN-2"/>
    <property type="match status" value="1"/>
</dbReference>